<dbReference type="Gene3D" id="3.30.70.270">
    <property type="match status" value="3"/>
</dbReference>
<evidence type="ECO:0000313" key="3">
    <source>
        <dbReference type="EMBL" id="GEU71248.1"/>
    </source>
</evidence>
<dbReference type="InterPro" id="IPR012337">
    <property type="entry name" value="RNaseH-like_sf"/>
</dbReference>
<dbReference type="InterPro" id="IPR041577">
    <property type="entry name" value="RT_RNaseH_2"/>
</dbReference>
<feature type="region of interest" description="Disordered" evidence="1">
    <location>
        <begin position="319"/>
        <end position="358"/>
    </location>
</feature>
<reference evidence="3" key="1">
    <citation type="journal article" date="2019" name="Sci. Rep.">
        <title>Draft genome of Tanacetum cinerariifolium, the natural source of mosquito coil.</title>
        <authorList>
            <person name="Yamashiro T."/>
            <person name="Shiraishi A."/>
            <person name="Satake H."/>
            <person name="Nakayama K."/>
        </authorList>
    </citation>
    <scope>NUCLEOTIDE SEQUENCE</scope>
</reference>
<dbReference type="InterPro" id="IPR001584">
    <property type="entry name" value="Integrase_cat-core"/>
</dbReference>
<organism evidence="3">
    <name type="scientific">Tanacetum cinerariifolium</name>
    <name type="common">Dalmatian daisy</name>
    <name type="synonym">Chrysanthemum cinerariifolium</name>
    <dbReference type="NCBI Taxonomy" id="118510"/>
    <lineage>
        <taxon>Eukaryota</taxon>
        <taxon>Viridiplantae</taxon>
        <taxon>Streptophyta</taxon>
        <taxon>Embryophyta</taxon>
        <taxon>Tracheophyta</taxon>
        <taxon>Spermatophyta</taxon>
        <taxon>Magnoliopsida</taxon>
        <taxon>eudicotyledons</taxon>
        <taxon>Gunneridae</taxon>
        <taxon>Pentapetalae</taxon>
        <taxon>asterids</taxon>
        <taxon>campanulids</taxon>
        <taxon>Asterales</taxon>
        <taxon>Asteraceae</taxon>
        <taxon>Asteroideae</taxon>
        <taxon>Anthemideae</taxon>
        <taxon>Anthemidinae</taxon>
        <taxon>Tanacetum</taxon>
    </lineage>
</organism>
<dbReference type="Pfam" id="PF07727">
    <property type="entry name" value="RVT_2"/>
    <property type="match status" value="1"/>
</dbReference>
<dbReference type="SUPFAM" id="SSF53098">
    <property type="entry name" value="Ribonuclease H-like"/>
    <property type="match status" value="2"/>
</dbReference>
<dbReference type="Pfam" id="PF17919">
    <property type="entry name" value="RT_RNaseH_2"/>
    <property type="match status" value="1"/>
</dbReference>
<evidence type="ECO:0000256" key="1">
    <source>
        <dbReference type="SAM" id="MobiDB-lite"/>
    </source>
</evidence>
<accession>A0A6L2MBL0</accession>
<dbReference type="CDD" id="cd09272">
    <property type="entry name" value="RNase_HI_RT_Ty1"/>
    <property type="match status" value="1"/>
</dbReference>
<dbReference type="InterPro" id="IPR043502">
    <property type="entry name" value="DNA/RNA_pol_sf"/>
</dbReference>
<dbReference type="Gene3D" id="3.10.10.10">
    <property type="entry name" value="HIV Type 1 Reverse Transcriptase, subunit A, domain 1"/>
    <property type="match status" value="1"/>
</dbReference>
<evidence type="ECO:0000259" key="2">
    <source>
        <dbReference type="PROSITE" id="PS50994"/>
    </source>
</evidence>
<dbReference type="PANTHER" id="PTHR48475">
    <property type="entry name" value="RIBONUCLEASE H"/>
    <property type="match status" value="1"/>
</dbReference>
<protein>
    <submittedName>
        <fullName evidence="3">Retrotransposon protein, putative, Ty1-copia subclass</fullName>
    </submittedName>
</protein>
<dbReference type="InterPro" id="IPR043128">
    <property type="entry name" value="Rev_trsase/Diguanyl_cyclase"/>
</dbReference>
<dbReference type="InterPro" id="IPR013103">
    <property type="entry name" value="RVT_2"/>
</dbReference>
<dbReference type="GO" id="GO:0003676">
    <property type="term" value="F:nucleic acid binding"/>
    <property type="evidence" value="ECO:0007669"/>
    <property type="project" value="InterPro"/>
</dbReference>
<dbReference type="PANTHER" id="PTHR48475:SF2">
    <property type="entry name" value="RIBONUCLEASE H"/>
    <property type="match status" value="1"/>
</dbReference>
<dbReference type="EMBL" id="BKCJ010006273">
    <property type="protein sequence ID" value="GEU71248.1"/>
    <property type="molecule type" value="Genomic_DNA"/>
</dbReference>
<feature type="domain" description="Integrase catalytic" evidence="2">
    <location>
        <begin position="398"/>
        <end position="498"/>
    </location>
</feature>
<dbReference type="Pfam" id="PF14223">
    <property type="entry name" value="Retrotran_gag_2"/>
    <property type="match status" value="2"/>
</dbReference>
<feature type="compositionally biased region" description="Basic and acidic residues" evidence="1">
    <location>
        <begin position="335"/>
        <end position="358"/>
    </location>
</feature>
<dbReference type="SUPFAM" id="SSF56672">
    <property type="entry name" value="DNA/RNA polymerases"/>
    <property type="match status" value="1"/>
</dbReference>
<name>A0A6L2MBL0_TANCI</name>
<dbReference type="PROSITE" id="PS50994">
    <property type="entry name" value="INTEGRASE"/>
    <property type="match status" value="1"/>
</dbReference>
<dbReference type="InterPro" id="IPR036397">
    <property type="entry name" value="RNaseH_sf"/>
</dbReference>
<dbReference type="GO" id="GO:0015074">
    <property type="term" value="P:DNA integration"/>
    <property type="evidence" value="ECO:0007669"/>
    <property type="project" value="InterPro"/>
</dbReference>
<gene>
    <name evidence="3" type="ORF">Tci_043226</name>
</gene>
<dbReference type="CDD" id="cd01647">
    <property type="entry name" value="RT_LTR"/>
    <property type="match status" value="1"/>
</dbReference>
<dbReference type="Gene3D" id="3.30.420.10">
    <property type="entry name" value="Ribonuclease H-like superfamily/Ribonuclease H"/>
    <property type="match status" value="2"/>
</dbReference>
<sequence length="2251" mass="257540">MKIEYWITNNDMNIWKVIQNGSSLKRTGRDRDERVIILPSTTADEHIVVQRESKARTTLLQSIPNDHVADFHYMDDARDIWNAVKARFGGNAKFQKMRKSMLKQEFLEFRIGEAKGLHKGYDRMQKILSQLNQLKAKPEDKYINLKFLRALPSSWSQVALTLKTKGGLEVLSFDDLYYKLKTLEVDVKGYTTFSSSQSAGPSHYAFVSTTSASKKMSYGDSLSYSLTTTYTAPSNSKTGGVTFYIPARRKISEHIDEFNKIVLDLENIKVKFENEDLALLLLTSLPASYEHFEDTLLYRREALTLEDVMATLNSKKIKERSKAKGDDGEGLYVKGRSDHRDSRDDGDERTGTGSARLDHDSGYSYHMAPWLDIFFDFMECNRGSVQLGDNRECKIRGGYGFISLGSNTKHLESSKSGSTMHKNGIARHLTVTGTPQQNGVAKRMNRTLMDKVRCLLIQSRLPKTFWAEATCTAAYLINRSPSRVIEKKIPMEMCSGHPSDYGMLRISSCVAYPHDKQVTSRNVVFNESVMYKDTLKDSGASDKFVEELQVEVKLQRLNDHAFEEDQTDQEDGDDEDAGDQATDQPPDLTDYQLKNKTSELVEHPARKKLVSCNWMFKTKEQIKGVQNPRYKARLVARGFTQRAGIDYNEVFSLVVRHTSIRVILALTACKDYELEQPDSPRQLYKRFDEYMLNNKFKRRSYDNYVYYRSYAPGEYIYLLLYVDDILIACKSKAKIGDQIHKILRVSQSGYVSKILNNFRIDNGKSIKMPLGGHFKLSLMDYPVRDYDVERTSKAPYENAVRSLMYLVVCTRPDIPYAVSVVSRYLANPGFVDSDYAKDPNKGRSITGYAFLVQGCVVSWKVTLQHVVALSTTEAEYMALTEAVKEAIWLRGLLEELGVELNIVTVNCDNQGAIHLSRNHVFHKSTKHINVRYHFIREVLEAKTVKVLNANIKPKVEIVKFSLYFSKSLRLAEHQESTGRRLLYFLADLCIKKLANSKPEYHQKHYQRACVVPQRTLERAKQSIYHQPMLLDYDDVQHVSDEEIEGDTKRKAKVGNEDLSKPFKEVLKCPFTRRIVKFSSPGYRMPVNAKIYDGMGDPEDHVGRFVGMGNQGEWPMLSHREVFMWLLFRAKCEIGYHLTLNLAPKNDMRGHKAGHHLVVEVCVGGLEGLTSYLTSFIACHHCEDDDKPKSRVLSLPFMGFAGKISSVRLMGRRQPRAVTCVTGAMWKHVNRVRLLQPMTWLTAAIDVISATNILEITNEDIQQDWNCHLRRVIKMFQQTLDGKARAWFDKIPPGSIDNWGDLQEKFLNRFGMLKACDKDPMEISKIVRKAIETLPNLKERWPRENRAVLTLDSLSSTPQEIFATKHQLRLPQPAPLLEQALESGKLNYLIKDVRQRGRAGQRNNGPQKAKVINMVQCLDWKRKNTITDEKWMNIPITFPLVLARDLSKEALVVEAEVEGYLVRRTHIDEGALVEIMFEQCFNMLHPSIRSRLGETQTTRLGFSREQVKPLGKIKLDVCFGGSGLCQRAIMKFTIILEPSPYNIILGCSNLKQLRAILSTIHGLMKFLIPWGIATLVSHAAIIFECMREGKKQAVERPKETKLQEKAGIVRPVQYPTWISNPVLVMKVDESWRMFIDFKNINSACPKDYYLFPEIDSKIESVVGFPLKCFLDAYKGYHQVQMVEEDEEKTAFYTDQDDMVVKSKFKREMLADIAETFDNLRRINMKLNLKRCSFGVKEGKFIGYMVTSKGKLAALNRFLSRSAKKSLPFFETLKDITKANKHDYRWTKKAEDAFQELKKMILDLPVLTTLLPKETLFVYLATSKEAFSAVLLLVRKGKQRLVHYIRRTLHDAERNHAPLEKITLALWHVSRRLRRYFEAHPITVIIDKPIKQIPNKADTSGKLAQYSVELGAYNITFDPHSTIKGHVLGDFINEIPVGSEAIVQRCFKNFKIQNIPRNKNQKANVLRKLASVAFNHLTKEVLVETLDVPSMYVEDVNAIVEEEGETWMTPIVNCLEKGYGRKTKVKPITSLGRSTWEHASKSKVYGRAGHAARWGMDVLGALLESPRKVKFVIVVIDYFTKWIEAKPLAKTIGKEANGLVERANRSLIEGIKTQLGQERKGLVDELPNVLWAHWISLKTSNGETPYNLTFGSEAVISTEIGMPIYRTMMIKEGDGNKEEMRLNLDILKERKEAAVVQEAKYKMKMEQYNNKRVRPVSFKVGEYVYRKNEASRVENLGKLGPKWKGPYLVVEVY</sequence>
<feature type="compositionally biased region" description="Acidic residues" evidence="1">
    <location>
        <begin position="564"/>
        <end position="578"/>
    </location>
</feature>
<proteinExistence type="predicted"/>
<comment type="caution">
    <text evidence="3">The sequence shown here is derived from an EMBL/GenBank/DDBJ whole genome shotgun (WGS) entry which is preliminary data.</text>
</comment>
<feature type="region of interest" description="Disordered" evidence="1">
    <location>
        <begin position="560"/>
        <end position="590"/>
    </location>
</feature>